<comment type="caution">
    <text evidence="2">The sequence shown here is derived from an EMBL/GenBank/DDBJ whole genome shotgun (WGS) entry which is preliminary data.</text>
</comment>
<feature type="domain" description="4Fe-4S ferredoxin-type" evidence="1">
    <location>
        <begin position="35"/>
        <end position="64"/>
    </location>
</feature>
<feature type="domain" description="4Fe-4S ferredoxin-type" evidence="1">
    <location>
        <begin position="1"/>
        <end position="30"/>
    </location>
</feature>
<dbReference type="Pfam" id="PF12838">
    <property type="entry name" value="Fer4_7"/>
    <property type="match status" value="1"/>
</dbReference>
<dbReference type="EMBL" id="QSEN01000057">
    <property type="protein sequence ID" value="RGZ73193.1"/>
    <property type="molecule type" value="Genomic_DNA"/>
</dbReference>
<dbReference type="InterPro" id="IPR007525">
    <property type="entry name" value="FrhB_FdhB_C"/>
</dbReference>
<sequence length="372" mass="42506">MIDTIDKLKCTGCKMCADVCAVNAITFDTDIQGFWYPKVNSSCVKCGACVKKCIVERPLKITPNRIGYAAYSKDDKIRRNSTSGGVYYELAHKILYEGGYLAGSVYSEDFYSAYHIISNDPKDLSRLMGSKYFQSDTEGIYSKVKQILDDNKEVLFTGTPCQVWALKEYLGIKYENLYTVDLLCRGVPSPKMHMKKIQSYEEKAKSRVREFRDKSKYEGWANFGEYMTFKNGKKRFISRWDDHINDCFIHKNLNIRESCYRCTFKDGNSAADLSIGDFWGISGQTEKDDIYGVSCVIANTNKGNTLMDSLKDKIYFDKVNIEDIQKGNPAYVIPAVRPDDRDTFYDIVNVDGINAAVKYFTDLGLKYQIKKE</sequence>
<reference evidence="2 3" key="1">
    <citation type="submission" date="2018-08" db="EMBL/GenBank/DDBJ databases">
        <title>A genome reference for cultivated species of the human gut microbiota.</title>
        <authorList>
            <person name="Zou Y."/>
            <person name="Xue W."/>
            <person name="Luo G."/>
        </authorList>
    </citation>
    <scope>NUCLEOTIDE SEQUENCE [LARGE SCALE GENOMIC DNA]</scope>
    <source>
        <strain evidence="2 3">AM48-7</strain>
    </source>
</reference>
<evidence type="ECO:0000313" key="3">
    <source>
        <dbReference type="Proteomes" id="UP000283431"/>
    </source>
</evidence>
<dbReference type="SUPFAM" id="SSF54862">
    <property type="entry name" value="4Fe-4S ferredoxins"/>
    <property type="match status" value="1"/>
</dbReference>
<name>A0A413PBU5_9FIRM</name>
<organism evidence="2 3">
    <name type="scientific">Agathobacter rectalis</name>
    <dbReference type="NCBI Taxonomy" id="39491"/>
    <lineage>
        <taxon>Bacteria</taxon>
        <taxon>Bacillati</taxon>
        <taxon>Bacillota</taxon>
        <taxon>Clostridia</taxon>
        <taxon>Lachnospirales</taxon>
        <taxon>Lachnospiraceae</taxon>
        <taxon>Agathobacter</taxon>
    </lineage>
</organism>
<evidence type="ECO:0000259" key="1">
    <source>
        <dbReference type="PROSITE" id="PS51379"/>
    </source>
</evidence>
<dbReference type="Pfam" id="PF04432">
    <property type="entry name" value="FrhB_FdhB_C"/>
    <property type="match status" value="1"/>
</dbReference>
<dbReference type="PANTHER" id="PTHR43193:SF2">
    <property type="entry name" value="POLYFERREDOXIN PROTEIN FWDF"/>
    <property type="match status" value="1"/>
</dbReference>
<dbReference type="PANTHER" id="PTHR43193">
    <property type="match status" value="1"/>
</dbReference>
<dbReference type="Proteomes" id="UP000283431">
    <property type="component" value="Unassembled WGS sequence"/>
</dbReference>
<accession>A0A413PBU5</accession>
<protein>
    <recommendedName>
        <fullName evidence="1">4Fe-4S ferredoxin-type domain-containing protein</fullName>
    </recommendedName>
</protein>
<proteinExistence type="predicted"/>
<evidence type="ECO:0000313" key="2">
    <source>
        <dbReference type="EMBL" id="RGZ73193.1"/>
    </source>
</evidence>
<dbReference type="PROSITE" id="PS51379">
    <property type="entry name" value="4FE4S_FER_2"/>
    <property type="match status" value="2"/>
</dbReference>
<dbReference type="Gene3D" id="3.30.70.20">
    <property type="match status" value="1"/>
</dbReference>
<gene>
    <name evidence="2" type="ORF">DW975_15875</name>
</gene>
<dbReference type="AlphaFoldDB" id="A0A413PBU5"/>
<dbReference type="InterPro" id="IPR052977">
    <property type="entry name" value="Polyferredoxin-like_ET"/>
</dbReference>
<dbReference type="InterPro" id="IPR017896">
    <property type="entry name" value="4Fe4S_Fe-S-bd"/>
</dbReference>